<feature type="region of interest" description="Disordered" evidence="1">
    <location>
        <begin position="961"/>
        <end position="994"/>
    </location>
</feature>
<sequence>MPLSKDEKEWAEEQMALFTEHQNRKMVADFWPQVRAAFFAKFPLDGEDNPEMDSELRAALGKASNKKFQSLKHYFNNTSVNNTSRKARSKVHTALKIYLGSSPSQKVKAIRSLKKHEVYARLFYESECKEKVDAAILAFGPAITKKDRMTIRNQHINTGFQASQLDLSKMDAIEEYIAEQNTKRNDQTILGDETDSEIQPLTGAEHTLFMRALPTTLAEISTSLATLGGLCTMFVAAGMDPDNDNKIRGYGFHVGKDVHGQPFFRAIPDYTERILRPFLNFASVALALHYFIFADNKSSSTPLSMSDMYEFAETADSTSTKTSDSSTETADSTSTKTSDSSTETADSTSTKTSDSSTETLDLSLTPPPTTTSAESCGNSISQTPSEPLCDPSTTQDAGILITAVTTPLITTPQTNAPLPSSFKVGGSVDSTPFMSSGVNLMPTGFMSGTHSILHAPSTPISESPATTARFPSRSLSMDSIWVRLEESSHQTRSSSMPPSWDSNTHPLSSVPPTPGQLGRLPNAAVNSSQSLSWDMMTDHEFDTLVATTLDNFQAPDWVDNTPVGVNIADMGDEFMEPLSPPAVHHIGLGCISSTPIINESSNSTLGPQVLGSTDITMSDSTSGPTTSAPTAPTTLPPLIDTVNPTVPPPTTTRDTTVPDPVNAAPTATDALFTVHGIPAVESSSSSPNIGSIVTNPLTPGHSIPPIELSSLSSNLVSGSNPTGPTLLAALLAKEPALTGPETGSPDNVFADGTPTSEVVAEADGGEPSSSCPLGLSPAVGDKPNGPALLAALLIQEPALTGPETGSPDDVFADGMLTSDVMAEANGREPSSSSPNHVSALGSNPAVGGNPTGPALLAALLAKEPAILTSLESGTHENIFAESTPTAAGVATEINLKGKIGKSKSKGTRTAKSNKISKAPSKPLSHMGTQDTNNDNLNSGNIKIIVGHGKIKVTVNNVDKPGDALGSAKENTLPSLTESSSRPKRTYNEPPSREPITIHERNARMMQKRTAQDAGLNNAILSKKAKLL</sequence>
<feature type="region of interest" description="Disordered" evidence="1">
    <location>
        <begin position="899"/>
        <end position="935"/>
    </location>
</feature>
<proteinExistence type="predicted"/>
<feature type="region of interest" description="Disordered" evidence="1">
    <location>
        <begin position="824"/>
        <end position="846"/>
    </location>
</feature>
<evidence type="ECO:0000313" key="2">
    <source>
        <dbReference type="EMBL" id="KAJ4466465.1"/>
    </source>
</evidence>
<feature type="compositionally biased region" description="Polar residues" evidence="1">
    <location>
        <begin position="376"/>
        <end position="394"/>
    </location>
</feature>
<protein>
    <submittedName>
        <fullName evidence="2">Uncharacterized protein</fullName>
    </submittedName>
</protein>
<feature type="compositionally biased region" description="Polar residues" evidence="1">
    <location>
        <begin position="490"/>
        <end position="507"/>
    </location>
</feature>
<feature type="compositionally biased region" description="Low complexity" evidence="1">
    <location>
        <begin position="618"/>
        <end position="644"/>
    </location>
</feature>
<feature type="compositionally biased region" description="Low complexity" evidence="1">
    <location>
        <begin position="315"/>
        <end position="375"/>
    </location>
</feature>
<reference evidence="2" key="1">
    <citation type="submission" date="2022-08" db="EMBL/GenBank/DDBJ databases">
        <authorList>
            <consortium name="DOE Joint Genome Institute"/>
            <person name="Min B."/>
            <person name="Riley R."/>
            <person name="Sierra-Patev S."/>
            <person name="Naranjo-Ortiz M."/>
            <person name="Looney B."/>
            <person name="Konkel Z."/>
            <person name="Slot J.C."/>
            <person name="Sakamoto Y."/>
            <person name="Steenwyk J.L."/>
            <person name="Rokas A."/>
            <person name="Carro J."/>
            <person name="Camarero S."/>
            <person name="Ferreira P."/>
            <person name="Molpeceres G."/>
            <person name="Ruiz-Duenas F.J."/>
            <person name="Serrano A."/>
            <person name="Henrissat B."/>
            <person name="Drula E."/>
            <person name="Hughes K.W."/>
            <person name="Mata J.L."/>
            <person name="Ishikawa N.K."/>
            <person name="Vargas-Isla R."/>
            <person name="Ushijima S."/>
            <person name="Smith C.A."/>
            <person name="Ahrendt S."/>
            <person name="Andreopoulos W."/>
            <person name="He G."/>
            <person name="Labutti K."/>
            <person name="Lipzen A."/>
            <person name="Ng V."/>
            <person name="Sandor L."/>
            <person name="Barry K."/>
            <person name="Martinez A.T."/>
            <person name="Xiao Y."/>
            <person name="Gibbons J.G."/>
            <person name="Terashima K."/>
            <person name="Hibbett D.S."/>
            <person name="Grigoriev I.V."/>
        </authorList>
    </citation>
    <scope>NUCLEOTIDE SEQUENCE</scope>
    <source>
        <strain evidence="2">Sp2 HRB7682 ss15</strain>
    </source>
</reference>
<evidence type="ECO:0000313" key="3">
    <source>
        <dbReference type="Proteomes" id="UP001150238"/>
    </source>
</evidence>
<comment type="caution">
    <text evidence="2">The sequence shown here is derived from an EMBL/GenBank/DDBJ whole genome shotgun (WGS) entry which is preliminary data.</text>
</comment>
<dbReference type="Proteomes" id="UP001150238">
    <property type="component" value="Unassembled WGS sequence"/>
</dbReference>
<dbReference type="AlphaFoldDB" id="A0A9W8ZTD0"/>
<feature type="region of interest" description="Disordered" evidence="1">
    <location>
        <begin position="315"/>
        <end position="394"/>
    </location>
</feature>
<feature type="compositionally biased region" description="Low complexity" evidence="1">
    <location>
        <begin position="651"/>
        <end position="661"/>
    </location>
</feature>
<gene>
    <name evidence="2" type="ORF">C8J55DRAFT_493096</name>
</gene>
<feature type="region of interest" description="Disordered" evidence="1">
    <location>
        <begin position="486"/>
        <end position="522"/>
    </location>
</feature>
<feature type="compositionally biased region" description="Polar residues" evidence="1">
    <location>
        <begin position="968"/>
        <end position="979"/>
    </location>
</feature>
<feature type="compositionally biased region" description="Basic residues" evidence="1">
    <location>
        <begin position="899"/>
        <end position="908"/>
    </location>
</feature>
<name>A0A9W8ZTD0_9AGAR</name>
<organism evidence="2 3">
    <name type="scientific">Lentinula lateritia</name>
    <dbReference type="NCBI Taxonomy" id="40482"/>
    <lineage>
        <taxon>Eukaryota</taxon>
        <taxon>Fungi</taxon>
        <taxon>Dikarya</taxon>
        <taxon>Basidiomycota</taxon>
        <taxon>Agaricomycotina</taxon>
        <taxon>Agaricomycetes</taxon>
        <taxon>Agaricomycetidae</taxon>
        <taxon>Agaricales</taxon>
        <taxon>Marasmiineae</taxon>
        <taxon>Omphalotaceae</taxon>
        <taxon>Lentinula</taxon>
    </lineage>
</organism>
<feature type="compositionally biased region" description="Polar residues" evidence="1">
    <location>
        <begin position="926"/>
        <end position="935"/>
    </location>
</feature>
<reference evidence="2" key="2">
    <citation type="journal article" date="2023" name="Proc. Natl. Acad. Sci. U.S.A.">
        <title>A global phylogenomic analysis of the shiitake genus Lentinula.</title>
        <authorList>
            <person name="Sierra-Patev S."/>
            <person name="Min B."/>
            <person name="Naranjo-Ortiz M."/>
            <person name="Looney B."/>
            <person name="Konkel Z."/>
            <person name="Slot J.C."/>
            <person name="Sakamoto Y."/>
            <person name="Steenwyk J.L."/>
            <person name="Rokas A."/>
            <person name="Carro J."/>
            <person name="Camarero S."/>
            <person name="Ferreira P."/>
            <person name="Molpeceres G."/>
            <person name="Ruiz-Duenas F.J."/>
            <person name="Serrano A."/>
            <person name="Henrissat B."/>
            <person name="Drula E."/>
            <person name="Hughes K.W."/>
            <person name="Mata J.L."/>
            <person name="Ishikawa N.K."/>
            <person name="Vargas-Isla R."/>
            <person name="Ushijima S."/>
            <person name="Smith C.A."/>
            <person name="Donoghue J."/>
            <person name="Ahrendt S."/>
            <person name="Andreopoulos W."/>
            <person name="He G."/>
            <person name="LaButti K."/>
            <person name="Lipzen A."/>
            <person name="Ng V."/>
            <person name="Riley R."/>
            <person name="Sandor L."/>
            <person name="Barry K."/>
            <person name="Martinez A.T."/>
            <person name="Xiao Y."/>
            <person name="Gibbons J.G."/>
            <person name="Terashima K."/>
            <person name="Grigoriev I.V."/>
            <person name="Hibbett D."/>
        </authorList>
    </citation>
    <scope>NUCLEOTIDE SEQUENCE</scope>
    <source>
        <strain evidence="2">Sp2 HRB7682 ss15</strain>
    </source>
</reference>
<dbReference type="EMBL" id="JANVFS010000045">
    <property type="protein sequence ID" value="KAJ4466465.1"/>
    <property type="molecule type" value="Genomic_DNA"/>
</dbReference>
<feature type="region of interest" description="Disordered" evidence="1">
    <location>
        <begin position="612"/>
        <end position="662"/>
    </location>
</feature>
<evidence type="ECO:0000256" key="1">
    <source>
        <dbReference type="SAM" id="MobiDB-lite"/>
    </source>
</evidence>
<accession>A0A9W8ZTD0</accession>